<dbReference type="OrthoDB" id="2938623at2"/>
<reference evidence="2 3" key="1">
    <citation type="journal article" date="2011" name="J. Microbiol.">
        <title>Bacillus kyonggiensis sp. nov., isolated from soil of a lettuce field.</title>
        <authorList>
            <person name="Dong K."/>
            <person name="Lee S."/>
        </authorList>
    </citation>
    <scope>NUCLEOTIDE SEQUENCE [LARGE SCALE GENOMIC DNA]</scope>
    <source>
        <strain evidence="2 3">NB22</strain>
    </source>
</reference>
<feature type="compositionally biased region" description="Acidic residues" evidence="1">
    <location>
        <begin position="57"/>
        <end position="69"/>
    </location>
</feature>
<gene>
    <name evidence="2" type="ORF">FA727_16285</name>
</gene>
<evidence type="ECO:0000256" key="1">
    <source>
        <dbReference type="SAM" id="MobiDB-lite"/>
    </source>
</evidence>
<sequence>MPYQVVKSFFDLKDNKRLCEVGEAYPREGLEVDEARFTELSTLSNPRREIFIEKIESEEEPGIDGEGGEEFPKPTGGGWFLLSNGEKVQGEDKALAAEEALKGE</sequence>
<dbReference type="EMBL" id="SWBM01000004">
    <property type="protein sequence ID" value="TKC15683.1"/>
    <property type="molecule type" value="Genomic_DNA"/>
</dbReference>
<evidence type="ECO:0000313" key="2">
    <source>
        <dbReference type="EMBL" id="TKC15683.1"/>
    </source>
</evidence>
<dbReference type="AlphaFoldDB" id="A0A4U1D1S2"/>
<protein>
    <submittedName>
        <fullName evidence="2">Uncharacterized protein</fullName>
    </submittedName>
</protein>
<proteinExistence type="predicted"/>
<evidence type="ECO:0000313" key="3">
    <source>
        <dbReference type="Proteomes" id="UP000307756"/>
    </source>
</evidence>
<feature type="region of interest" description="Disordered" evidence="1">
    <location>
        <begin position="57"/>
        <end position="76"/>
    </location>
</feature>
<name>A0A4U1D1S2_9BACI</name>
<comment type="caution">
    <text evidence="2">The sequence shown here is derived from an EMBL/GenBank/DDBJ whole genome shotgun (WGS) entry which is preliminary data.</text>
</comment>
<accession>A0A4U1D1S2</accession>
<organism evidence="2 3">
    <name type="scientific">Robertmurraya kyonggiensis</name>
    <dbReference type="NCBI Taxonomy" id="1037680"/>
    <lineage>
        <taxon>Bacteria</taxon>
        <taxon>Bacillati</taxon>
        <taxon>Bacillota</taxon>
        <taxon>Bacilli</taxon>
        <taxon>Bacillales</taxon>
        <taxon>Bacillaceae</taxon>
        <taxon>Robertmurraya</taxon>
    </lineage>
</organism>
<keyword evidence="3" id="KW-1185">Reference proteome</keyword>
<dbReference type="Proteomes" id="UP000307756">
    <property type="component" value="Unassembled WGS sequence"/>
</dbReference>
<dbReference type="RefSeq" id="WP_136832629.1">
    <property type="nucleotide sequence ID" value="NZ_SWBM01000004.1"/>
</dbReference>